<evidence type="ECO:0000256" key="1">
    <source>
        <dbReference type="SAM" id="Phobius"/>
    </source>
</evidence>
<feature type="transmembrane region" description="Helical" evidence="1">
    <location>
        <begin position="105"/>
        <end position="129"/>
    </location>
</feature>
<protein>
    <submittedName>
        <fullName evidence="2">SH3 domain-containing protein</fullName>
    </submittedName>
</protein>
<comment type="caution">
    <text evidence="2">The sequence shown here is derived from an EMBL/GenBank/DDBJ whole genome shotgun (WGS) entry which is preliminary data.</text>
</comment>
<evidence type="ECO:0000313" key="3">
    <source>
        <dbReference type="Proteomes" id="UP000779900"/>
    </source>
</evidence>
<keyword evidence="1" id="KW-1133">Transmembrane helix</keyword>
<evidence type="ECO:0000313" key="2">
    <source>
        <dbReference type="EMBL" id="MBM3331994.1"/>
    </source>
</evidence>
<feature type="transmembrane region" description="Helical" evidence="1">
    <location>
        <begin position="219"/>
        <end position="240"/>
    </location>
</feature>
<dbReference type="Proteomes" id="UP000779900">
    <property type="component" value="Unassembled WGS sequence"/>
</dbReference>
<feature type="transmembrane region" description="Helical" evidence="1">
    <location>
        <begin position="149"/>
        <end position="170"/>
    </location>
</feature>
<feature type="transmembrane region" description="Helical" evidence="1">
    <location>
        <begin position="190"/>
        <end position="212"/>
    </location>
</feature>
<sequence>MTGLVGALVTLVALVVEGVPAASAPVLRAWVIDDSSLIYEKPDPFSSTMRIVEHGDALRVLDRSPGWYEVLLPDNRSGWMVAQRAILSSRPGPGPGRVTGSKREMWAAFGGALAGGLVGIIPMGVFIAYTLGSLDPFSPVRGSNGVSGITISTAFGAWVASVVLVGPAAAAYGTFRAGESERPGGNLRMAWGASVVGHIAGTTVGLCLDLLLSQISPSSVFPFSAIGSLAGTTAGAVIGYERSKPTYARYYARGRVGLPAVGFSLQRDSSRQVSPAVRLDLVSVRF</sequence>
<organism evidence="2 3">
    <name type="scientific">candidate division WOR-3 bacterium</name>
    <dbReference type="NCBI Taxonomy" id="2052148"/>
    <lineage>
        <taxon>Bacteria</taxon>
        <taxon>Bacteria division WOR-3</taxon>
    </lineage>
</organism>
<dbReference type="EMBL" id="VGIR01000054">
    <property type="protein sequence ID" value="MBM3331994.1"/>
    <property type="molecule type" value="Genomic_DNA"/>
</dbReference>
<reference evidence="2" key="1">
    <citation type="submission" date="2019-03" db="EMBL/GenBank/DDBJ databases">
        <title>Lake Tanganyika Metagenome-Assembled Genomes (MAGs).</title>
        <authorList>
            <person name="Tran P."/>
        </authorList>
    </citation>
    <scope>NUCLEOTIDE SEQUENCE</scope>
    <source>
        <strain evidence="2">K_DeepCast_150m_m2_040</strain>
    </source>
</reference>
<dbReference type="Gene3D" id="2.30.30.40">
    <property type="entry name" value="SH3 Domains"/>
    <property type="match status" value="1"/>
</dbReference>
<keyword evidence="1" id="KW-0812">Transmembrane</keyword>
<keyword evidence="1" id="KW-0472">Membrane</keyword>
<dbReference type="AlphaFoldDB" id="A0A938BTL3"/>
<gene>
    <name evidence="2" type="ORF">FJY68_09125</name>
</gene>
<accession>A0A938BTL3</accession>
<proteinExistence type="predicted"/>
<name>A0A938BTL3_UNCW3</name>